<evidence type="ECO:0000256" key="2">
    <source>
        <dbReference type="ARBA" id="ARBA00022475"/>
    </source>
</evidence>
<feature type="domain" description="MacB-like periplasmic core" evidence="10">
    <location>
        <begin position="76"/>
        <end position="298"/>
    </location>
</feature>
<feature type="domain" description="ABC3 transporter permease C-terminal" evidence="9">
    <location>
        <begin position="341"/>
        <end position="453"/>
    </location>
</feature>
<dbReference type="RefSeq" id="WP_151726980.1">
    <property type="nucleotide sequence ID" value="NZ_BKZV01000001.1"/>
</dbReference>
<keyword evidence="4 8" id="KW-1133">Transmembrane helix</keyword>
<feature type="compositionally biased region" description="Polar residues" evidence="7">
    <location>
        <begin position="11"/>
        <end position="39"/>
    </location>
</feature>
<comment type="caution">
    <text evidence="11">The sequence shown here is derived from an EMBL/GenBank/DDBJ whole genome shotgun (WGS) entry which is preliminary data.</text>
</comment>
<feature type="transmembrane region" description="Helical" evidence="8">
    <location>
        <begin position="334"/>
        <end position="358"/>
    </location>
</feature>
<keyword evidence="5 8" id="KW-0472">Membrane</keyword>
<feature type="transmembrane region" description="Helical" evidence="8">
    <location>
        <begin position="77"/>
        <end position="96"/>
    </location>
</feature>
<gene>
    <name evidence="11" type="ORF">KTAU_06690</name>
</gene>
<organism evidence="11 12">
    <name type="scientific">Thermogemmatispora aurantia</name>
    <dbReference type="NCBI Taxonomy" id="2045279"/>
    <lineage>
        <taxon>Bacteria</taxon>
        <taxon>Bacillati</taxon>
        <taxon>Chloroflexota</taxon>
        <taxon>Ktedonobacteria</taxon>
        <taxon>Thermogemmatisporales</taxon>
        <taxon>Thermogemmatisporaceae</taxon>
        <taxon>Thermogemmatispora</taxon>
    </lineage>
</organism>
<evidence type="ECO:0000256" key="1">
    <source>
        <dbReference type="ARBA" id="ARBA00004651"/>
    </source>
</evidence>
<dbReference type="GO" id="GO:0005886">
    <property type="term" value="C:plasma membrane"/>
    <property type="evidence" value="ECO:0007669"/>
    <property type="project" value="UniProtKB-SubCell"/>
</dbReference>
<dbReference type="AlphaFoldDB" id="A0A5J4K5M8"/>
<dbReference type="PANTHER" id="PTHR30572">
    <property type="entry name" value="MEMBRANE COMPONENT OF TRANSPORTER-RELATED"/>
    <property type="match status" value="1"/>
</dbReference>
<evidence type="ECO:0000313" key="11">
    <source>
        <dbReference type="EMBL" id="GER82031.1"/>
    </source>
</evidence>
<evidence type="ECO:0000256" key="8">
    <source>
        <dbReference type="SAM" id="Phobius"/>
    </source>
</evidence>
<keyword evidence="2" id="KW-1003">Cell membrane</keyword>
<protein>
    <submittedName>
        <fullName evidence="11">ABC transporter permease</fullName>
    </submittedName>
</protein>
<dbReference type="GO" id="GO:0022857">
    <property type="term" value="F:transmembrane transporter activity"/>
    <property type="evidence" value="ECO:0007669"/>
    <property type="project" value="TreeGrafter"/>
</dbReference>
<name>A0A5J4K5M8_9CHLR</name>
<evidence type="ECO:0000256" key="6">
    <source>
        <dbReference type="ARBA" id="ARBA00038076"/>
    </source>
</evidence>
<dbReference type="InterPro" id="IPR025857">
    <property type="entry name" value="MacB_PCD"/>
</dbReference>
<keyword evidence="12" id="KW-1185">Reference proteome</keyword>
<accession>A0A5J4K5M8</accession>
<evidence type="ECO:0000256" key="7">
    <source>
        <dbReference type="SAM" id="MobiDB-lite"/>
    </source>
</evidence>
<sequence>MSGPVERERQSQTTASTELLAQQARGRSSTQAPQFQTSPVERGKQLQRRREVHRGSLLVANFASAFESLWANRLRSLLTTIGVVIGVAAVIAAMTLTQGASVLIQARLSVLGTNTLLIVPGAATSSGAFSSLGSQQSLTQGDADALASIPHVVQVSPVLSLGAQVIYGSQNWNTRIQGVYPGYQQIQGWEIASGRWLNAHDELAGLPVAVLGQVVANSLFGPSGTNPVGQTIRIGTQMFRVVGVLQPKGSFGAFTQDDVVFVPFTAAVIRLKNTGYVDQIQVLVDKAEHVDAVQRAADATLLKRHRISAGSPADFQIRNANQLLQTAQQATQTLTLLLVGIAGISLTVGGIGIMNIMLVSVTERTREIGVRMAVGARRRDIRNQFLIEALTLSSLGGILGIILGLLVGWLMTTNFGVPFVPQPLSILLAFGVSALVGITFGFYPAVRAARLDPIIALRTE</sequence>
<comment type="subcellular location">
    <subcellularLocation>
        <location evidence="1">Cell membrane</location>
        <topology evidence="1">Multi-pass membrane protein</topology>
    </subcellularLocation>
</comment>
<feature type="transmembrane region" description="Helical" evidence="8">
    <location>
        <begin position="385"/>
        <end position="411"/>
    </location>
</feature>
<evidence type="ECO:0000313" key="12">
    <source>
        <dbReference type="Proteomes" id="UP000334820"/>
    </source>
</evidence>
<dbReference type="InterPro" id="IPR003838">
    <property type="entry name" value="ABC3_permease_C"/>
</dbReference>
<evidence type="ECO:0000256" key="5">
    <source>
        <dbReference type="ARBA" id="ARBA00023136"/>
    </source>
</evidence>
<keyword evidence="3 8" id="KW-0812">Transmembrane</keyword>
<reference evidence="11 12" key="1">
    <citation type="journal article" date="2019" name="Int. J. Syst. Evol. Microbiol.">
        <title>Thermogemmatispora aurantia sp. nov. and Thermogemmatispora argillosa sp. nov., within the class Ktedonobacteria, and emended description of the genus Thermogemmatispora.</title>
        <authorList>
            <person name="Zheng Y."/>
            <person name="Wang C.M."/>
            <person name="Sakai Y."/>
            <person name="Abe K."/>
            <person name="Yokota A."/>
            <person name="Yabe S."/>
        </authorList>
    </citation>
    <scope>NUCLEOTIDE SEQUENCE [LARGE SCALE GENOMIC DNA]</scope>
    <source>
        <strain evidence="11 12">A1-2</strain>
    </source>
</reference>
<evidence type="ECO:0000256" key="4">
    <source>
        <dbReference type="ARBA" id="ARBA00022989"/>
    </source>
</evidence>
<feature type="region of interest" description="Disordered" evidence="7">
    <location>
        <begin position="1"/>
        <end position="48"/>
    </location>
</feature>
<evidence type="ECO:0000259" key="10">
    <source>
        <dbReference type="Pfam" id="PF12704"/>
    </source>
</evidence>
<dbReference type="Pfam" id="PF12704">
    <property type="entry name" value="MacB_PCD"/>
    <property type="match status" value="1"/>
</dbReference>
<dbReference type="EMBL" id="BKZV01000001">
    <property type="protein sequence ID" value="GER82031.1"/>
    <property type="molecule type" value="Genomic_DNA"/>
</dbReference>
<proteinExistence type="inferred from homology"/>
<evidence type="ECO:0000259" key="9">
    <source>
        <dbReference type="Pfam" id="PF02687"/>
    </source>
</evidence>
<evidence type="ECO:0000256" key="3">
    <source>
        <dbReference type="ARBA" id="ARBA00022692"/>
    </source>
</evidence>
<feature type="compositionally biased region" description="Basic and acidic residues" evidence="7">
    <location>
        <begin position="1"/>
        <end position="10"/>
    </location>
</feature>
<dbReference type="InterPro" id="IPR050250">
    <property type="entry name" value="Macrolide_Exporter_MacB"/>
</dbReference>
<feature type="transmembrane region" description="Helical" evidence="8">
    <location>
        <begin position="423"/>
        <end position="443"/>
    </location>
</feature>
<dbReference type="Proteomes" id="UP000334820">
    <property type="component" value="Unassembled WGS sequence"/>
</dbReference>
<dbReference type="Pfam" id="PF02687">
    <property type="entry name" value="FtsX"/>
    <property type="match status" value="1"/>
</dbReference>
<comment type="similarity">
    <text evidence="6">Belongs to the ABC-4 integral membrane protein family.</text>
</comment>
<dbReference type="PANTHER" id="PTHR30572:SF4">
    <property type="entry name" value="ABC TRANSPORTER PERMEASE YTRF"/>
    <property type="match status" value="1"/>
</dbReference>